<accession>A0A4R0YPA6</accession>
<dbReference type="GO" id="GO:0005886">
    <property type="term" value="C:plasma membrane"/>
    <property type="evidence" value="ECO:0007669"/>
    <property type="project" value="UniProtKB-SubCell"/>
</dbReference>
<evidence type="ECO:0000313" key="8">
    <source>
        <dbReference type="EMBL" id="TCI08361.1"/>
    </source>
</evidence>
<feature type="transmembrane region" description="Helical" evidence="6">
    <location>
        <begin position="302"/>
        <end position="320"/>
    </location>
</feature>
<dbReference type="Gene3D" id="1.20.1640.10">
    <property type="entry name" value="Multidrug efflux transporter AcrB transmembrane domain"/>
    <property type="match status" value="2"/>
</dbReference>
<dbReference type="AlphaFoldDB" id="A0A4R0YPA6"/>
<dbReference type="SUPFAM" id="SSF82866">
    <property type="entry name" value="Multidrug efflux transporter AcrB transmembrane domain"/>
    <property type="match status" value="2"/>
</dbReference>
<dbReference type="InterPro" id="IPR050545">
    <property type="entry name" value="Mycobact_MmpL"/>
</dbReference>
<keyword evidence="9" id="KW-1185">Reference proteome</keyword>
<evidence type="ECO:0000256" key="6">
    <source>
        <dbReference type="SAM" id="Phobius"/>
    </source>
</evidence>
<evidence type="ECO:0000256" key="2">
    <source>
        <dbReference type="ARBA" id="ARBA00022475"/>
    </source>
</evidence>
<evidence type="ECO:0000256" key="1">
    <source>
        <dbReference type="ARBA" id="ARBA00004651"/>
    </source>
</evidence>
<feature type="transmembrane region" description="Helical" evidence="6">
    <location>
        <begin position="725"/>
        <end position="748"/>
    </location>
</feature>
<keyword evidence="5 6" id="KW-0472">Membrane</keyword>
<dbReference type="PANTHER" id="PTHR33406">
    <property type="entry name" value="MEMBRANE PROTEIN MJ1562-RELATED"/>
    <property type="match status" value="1"/>
</dbReference>
<comment type="caution">
    <text evidence="8">The sequence shown here is derived from an EMBL/GenBank/DDBJ whole genome shotgun (WGS) entry which is preliminary data.</text>
</comment>
<reference evidence="8 9" key="1">
    <citation type="submission" date="2019-02" db="EMBL/GenBank/DDBJ databases">
        <title>Dyella amyloliquefaciens sp. nov., isolated from forest soil.</title>
        <authorList>
            <person name="Gao Z.-H."/>
            <person name="Qiu L.-H."/>
        </authorList>
    </citation>
    <scope>NUCLEOTIDE SEQUENCE [LARGE SCALE GENOMIC DNA]</scope>
    <source>
        <strain evidence="8 9">KACC 12747</strain>
    </source>
</reference>
<dbReference type="InterPro" id="IPR004869">
    <property type="entry name" value="MMPL_dom"/>
</dbReference>
<feature type="transmembrane region" description="Helical" evidence="6">
    <location>
        <begin position="341"/>
        <end position="361"/>
    </location>
</feature>
<keyword evidence="4 6" id="KW-1133">Transmembrane helix</keyword>
<evidence type="ECO:0000313" key="9">
    <source>
        <dbReference type="Proteomes" id="UP000291822"/>
    </source>
</evidence>
<sequence>MPGAELSMRRGARWLLLAVWLVVLAALAVVVIQRLKVSTDLRDFMPAATTADQRLLMEQVGEGPGSRLLMLAIRAPSDEQAAALSQGLAQALHGDARYSQVVNGSFDTTALDPKLLPYRYLLSNTLDHQPLDEAYLADQLDQRLDDLSSPAASLLKTWLPRDPTLEILKLAEQWAPAKSPDVREGVWFSADHEALMLVQTQAPGFDPDAQAKAIDGIEQAFRALPQSASASLIFSGPGYFSVRVATQTRQQAEWIGNISTVGFIALLLLAYRSFGSLVLSALPIASAGLAGIGVLILSFPQVHGITLAFGFTLLGVAQEYPIRVLSHRRAGENALASVRDLWPLLLTAIASACIAYLAFYASGVKGLQQLAAFTITGLLVAGLTTRYALPHILPDRVRDVADMPWLVKARERVDRLPRPRWVPALVAVATVVMLVVAPGSFWQNNLAALTPLPQDLLQQDARLRGALGAPDVRYLLVLQAGDSQALLRLSESMQGEADALVKRGAVDAIELPSRYLSSVDVQRARQARLPDAATLRAELGKATTGLPFRSDLFEPFLADVEAARELPPLTPEVFAQSALGQRLAAMLMQRDGHALGLATLSGVHDLAAVEAFAASSHGAMRLLDLKQASESLVQAYRTRILHALMVASLLLVITISVALRSLRRAWHVLAPMTLATFLVLAVERIVGVEISLFHLVALILAAGLGLHYALFFERDTGDPAEQRRTLHATLVCVASALLVFGMLAWSAIPVLRAIGLTVALGVAFHFCLSILMAPHAAKSDAR</sequence>
<proteinExistence type="predicted"/>
<evidence type="ECO:0000256" key="5">
    <source>
        <dbReference type="ARBA" id="ARBA00023136"/>
    </source>
</evidence>
<name>A0A4R0YPA6_9GAMM</name>
<feature type="domain" description="Membrane transport protein MMPL" evidence="7">
    <location>
        <begin position="177"/>
        <end position="393"/>
    </location>
</feature>
<keyword evidence="3 6" id="KW-0812">Transmembrane</keyword>
<feature type="transmembrane region" description="Helical" evidence="6">
    <location>
        <begin position="754"/>
        <end position="773"/>
    </location>
</feature>
<feature type="transmembrane region" description="Helical" evidence="6">
    <location>
        <begin position="692"/>
        <end position="713"/>
    </location>
</feature>
<evidence type="ECO:0000256" key="4">
    <source>
        <dbReference type="ARBA" id="ARBA00022989"/>
    </source>
</evidence>
<feature type="transmembrane region" description="Helical" evidence="6">
    <location>
        <begin position="666"/>
        <end position="686"/>
    </location>
</feature>
<dbReference type="PANTHER" id="PTHR33406:SF13">
    <property type="entry name" value="MEMBRANE PROTEIN YDFJ"/>
    <property type="match status" value="1"/>
</dbReference>
<protein>
    <submittedName>
        <fullName evidence="8">Xanthomonadin transporter</fullName>
    </submittedName>
</protein>
<feature type="transmembrane region" description="Helical" evidence="6">
    <location>
        <begin position="421"/>
        <end position="442"/>
    </location>
</feature>
<organism evidence="8 9">
    <name type="scientific">Dyella soli</name>
    <dbReference type="NCBI Taxonomy" id="522319"/>
    <lineage>
        <taxon>Bacteria</taxon>
        <taxon>Pseudomonadati</taxon>
        <taxon>Pseudomonadota</taxon>
        <taxon>Gammaproteobacteria</taxon>
        <taxon>Lysobacterales</taxon>
        <taxon>Rhodanobacteraceae</taxon>
        <taxon>Dyella</taxon>
    </lineage>
</organism>
<feature type="transmembrane region" description="Helical" evidence="6">
    <location>
        <begin position="367"/>
        <end position="389"/>
    </location>
</feature>
<comment type="subcellular location">
    <subcellularLocation>
        <location evidence="1">Cell membrane</location>
        <topology evidence="1">Multi-pass membrane protein</topology>
    </subcellularLocation>
</comment>
<dbReference type="Pfam" id="PF03176">
    <property type="entry name" value="MMPL"/>
    <property type="match status" value="1"/>
</dbReference>
<gene>
    <name evidence="8" type="ORF">EZM97_27395</name>
</gene>
<dbReference type="Proteomes" id="UP000291822">
    <property type="component" value="Unassembled WGS sequence"/>
</dbReference>
<evidence type="ECO:0000259" key="7">
    <source>
        <dbReference type="Pfam" id="PF03176"/>
    </source>
</evidence>
<evidence type="ECO:0000256" key="3">
    <source>
        <dbReference type="ARBA" id="ARBA00022692"/>
    </source>
</evidence>
<feature type="transmembrane region" description="Helical" evidence="6">
    <location>
        <begin position="254"/>
        <end position="271"/>
    </location>
</feature>
<dbReference type="EMBL" id="SJTG01000004">
    <property type="protein sequence ID" value="TCI08361.1"/>
    <property type="molecule type" value="Genomic_DNA"/>
</dbReference>
<keyword evidence="2" id="KW-1003">Cell membrane</keyword>
<feature type="transmembrane region" description="Helical" evidence="6">
    <location>
        <begin position="640"/>
        <end position="659"/>
    </location>
</feature>